<dbReference type="InterPro" id="IPR039262">
    <property type="entry name" value="DTWD2/TAPT"/>
</dbReference>
<dbReference type="RefSeq" id="WP_183277141.1">
    <property type="nucleotide sequence ID" value="NZ_BLZR01000001.1"/>
</dbReference>
<sequence length="212" mass="24667">MDSIYKVKQITKLYKSCDKCGLPDINCICNTISKVNTKAKIWILSTEKEFYRPSNTARILKLVNPESTDIYLWERTKKPEELIKNIKQDIYDVYLVFPEESRDVESVEVMNNHADKIPAFILLDGTWKEAKKILRRSEYLKELPRISLSVDFKSEYNLRRGVVEGNLCTIEAAIEVIRKNNELENADKINKVFKMFLEGFKFGLCGQKISDI</sequence>
<dbReference type="SMART" id="SM01144">
    <property type="entry name" value="DTW"/>
    <property type="match status" value="1"/>
</dbReference>
<dbReference type="Proteomes" id="UP000580568">
    <property type="component" value="Unassembled WGS sequence"/>
</dbReference>
<dbReference type="EMBL" id="BLZR01000001">
    <property type="protein sequence ID" value="GFP75648.1"/>
    <property type="molecule type" value="Genomic_DNA"/>
</dbReference>
<keyword evidence="4" id="KW-0819">tRNA processing</keyword>
<evidence type="ECO:0000256" key="4">
    <source>
        <dbReference type="ARBA" id="ARBA00022694"/>
    </source>
</evidence>
<evidence type="ECO:0000256" key="1">
    <source>
        <dbReference type="ARBA" id="ARBA00012386"/>
    </source>
</evidence>
<dbReference type="InterPro" id="IPR005636">
    <property type="entry name" value="DTW"/>
</dbReference>
<reference evidence="6 7" key="1">
    <citation type="submission" date="2020-07" db="EMBL/GenBank/DDBJ databases">
        <title>A new beta-1,3-glucan-decomposing anaerobic bacterium isolated from anoxic soil subjected to biological soil disinfestation.</title>
        <authorList>
            <person name="Ueki A."/>
            <person name="Tonouchi A."/>
        </authorList>
    </citation>
    <scope>NUCLEOTIDE SEQUENCE [LARGE SCALE GENOMIC DNA]</scope>
    <source>
        <strain evidence="6 7">TW1</strain>
    </source>
</reference>
<proteinExistence type="predicted"/>
<organism evidence="6 7">
    <name type="scientific">Clostridium fungisolvens</name>
    <dbReference type="NCBI Taxonomy" id="1604897"/>
    <lineage>
        <taxon>Bacteria</taxon>
        <taxon>Bacillati</taxon>
        <taxon>Bacillota</taxon>
        <taxon>Clostridia</taxon>
        <taxon>Eubacteriales</taxon>
        <taxon>Clostridiaceae</taxon>
        <taxon>Clostridium</taxon>
    </lineage>
</organism>
<keyword evidence="3" id="KW-0949">S-adenosyl-L-methionine</keyword>
<dbReference type="PANTHER" id="PTHR21392:SF1">
    <property type="entry name" value="TRNA-URIDINE AMINOCARBOXYPROPYLTRANSFERASE"/>
    <property type="match status" value="1"/>
</dbReference>
<comment type="caution">
    <text evidence="6">The sequence shown here is derived from an EMBL/GenBank/DDBJ whole genome shotgun (WGS) entry which is preliminary data.</text>
</comment>
<dbReference type="AlphaFoldDB" id="A0A6V8SKI0"/>
<evidence type="ECO:0000256" key="3">
    <source>
        <dbReference type="ARBA" id="ARBA00022691"/>
    </source>
</evidence>
<protein>
    <recommendedName>
        <fullName evidence="1">tRNA-uridine aminocarboxypropyltransferase</fullName>
        <ecNumber evidence="1">2.5.1.25</ecNumber>
    </recommendedName>
</protein>
<evidence type="ECO:0000313" key="7">
    <source>
        <dbReference type="Proteomes" id="UP000580568"/>
    </source>
</evidence>
<keyword evidence="2" id="KW-0808">Transferase</keyword>
<dbReference type="Pfam" id="PF03942">
    <property type="entry name" value="DTW"/>
    <property type="match status" value="1"/>
</dbReference>
<dbReference type="GO" id="GO:0016432">
    <property type="term" value="F:tRNA-uridine aminocarboxypropyltransferase activity"/>
    <property type="evidence" value="ECO:0007669"/>
    <property type="project" value="UniProtKB-EC"/>
</dbReference>
<name>A0A6V8SKI0_9CLOT</name>
<feature type="domain" description="DTW" evidence="5">
    <location>
        <begin position="15"/>
        <end position="205"/>
    </location>
</feature>
<dbReference type="GO" id="GO:0008033">
    <property type="term" value="P:tRNA processing"/>
    <property type="evidence" value="ECO:0007669"/>
    <property type="project" value="UniProtKB-KW"/>
</dbReference>
<dbReference type="PANTHER" id="PTHR21392">
    <property type="entry name" value="TRNA-URIDINE AMINOCARBOXYPROPYLTRANSFERASE 2"/>
    <property type="match status" value="1"/>
</dbReference>
<accession>A0A6V8SKI0</accession>
<dbReference type="EC" id="2.5.1.25" evidence="1"/>
<gene>
    <name evidence="6" type="ORF">bsdtw1_01738</name>
</gene>
<evidence type="ECO:0000256" key="2">
    <source>
        <dbReference type="ARBA" id="ARBA00022679"/>
    </source>
</evidence>
<keyword evidence="7" id="KW-1185">Reference proteome</keyword>
<evidence type="ECO:0000313" key="6">
    <source>
        <dbReference type="EMBL" id="GFP75648.1"/>
    </source>
</evidence>
<evidence type="ECO:0000259" key="5">
    <source>
        <dbReference type="SMART" id="SM01144"/>
    </source>
</evidence>